<dbReference type="Pfam" id="PF14604">
    <property type="entry name" value="SH3_9"/>
    <property type="match status" value="1"/>
</dbReference>
<dbReference type="GO" id="GO:0005737">
    <property type="term" value="C:cytoplasm"/>
    <property type="evidence" value="ECO:0007669"/>
    <property type="project" value="TreeGrafter"/>
</dbReference>
<feature type="compositionally biased region" description="Low complexity" evidence="3">
    <location>
        <begin position="484"/>
        <end position="505"/>
    </location>
</feature>
<dbReference type="GO" id="GO:0016176">
    <property type="term" value="F:superoxide-generating NADPH oxidase activator activity"/>
    <property type="evidence" value="ECO:0007669"/>
    <property type="project" value="TreeGrafter"/>
</dbReference>
<dbReference type="Pfam" id="PF00787">
    <property type="entry name" value="PX"/>
    <property type="match status" value="1"/>
</dbReference>
<dbReference type="FunFam" id="2.30.30.40:FF:000233">
    <property type="entry name" value="NADPH oxidase organizer 1"/>
    <property type="match status" value="1"/>
</dbReference>
<dbReference type="PANTHER" id="PTHR15706">
    <property type="entry name" value="SH3 MULTIPLE DOMAIN"/>
    <property type="match status" value="1"/>
</dbReference>
<dbReference type="InterPro" id="IPR051228">
    <property type="entry name" value="NADPH_Oxidase/PX-Domain"/>
</dbReference>
<accession>A0A834C9J8</accession>
<evidence type="ECO:0000259" key="4">
    <source>
        <dbReference type="PROSITE" id="PS50002"/>
    </source>
</evidence>
<dbReference type="FunFam" id="2.30.30.40:FF:000219">
    <property type="entry name" value="NADPH oxidase organizer 1"/>
    <property type="match status" value="1"/>
</dbReference>
<dbReference type="InterPro" id="IPR001452">
    <property type="entry name" value="SH3_domain"/>
</dbReference>
<name>A0A834C9J8_ORYME</name>
<feature type="region of interest" description="Disordered" evidence="3">
    <location>
        <begin position="425"/>
        <end position="542"/>
    </location>
</feature>
<dbReference type="SUPFAM" id="SSF64268">
    <property type="entry name" value="PX domain"/>
    <property type="match status" value="1"/>
</dbReference>
<dbReference type="FunFam" id="3.30.1520.10:FF:000040">
    <property type="entry name" value="NADPH oxidase organizer 1"/>
    <property type="match status" value="1"/>
</dbReference>
<feature type="region of interest" description="Disordered" evidence="3">
    <location>
        <begin position="80"/>
        <end position="102"/>
    </location>
</feature>
<dbReference type="PROSITE" id="PS50195">
    <property type="entry name" value="PX"/>
    <property type="match status" value="1"/>
</dbReference>
<dbReference type="GO" id="GO:0042554">
    <property type="term" value="P:superoxide anion generation"/>
    <property type="evidence" value="ECO:0007669"/>
    <property type="project" value="TreeGrafter"/>
</dbReference>
<evidence type="ECO:0000256" key="3">
    <source>
        <dbReference type="SAM" id="MobiDB-lite"/>
    </source>
</evidence>
<evidence type="ECO:0000256" key="2">
    <source>
        <dbReference type="PROSITE-ProRule" id="PRU00192"/>
    </source>
</evidence>
<dbReference type="EMBL" id="WKFB01000418">
    <property type="protein sequence ID" value="KAF6723639.1"/>
    <property type="molecule type" value="Genomic_DNA"/>
</dbReference>
<dbReference type="InterPro" id="IPR035758">
    <property type="entry name" value="NoxO1_SH3_2"/>
</dbReference>
<dbReference type="InterPro" id="IPR001683">
    <property type="entry name" value="PX_dom"/>
</dbReference>
<evidence type="ECO:0000259" key="5">
    <source>
        <dbReference type="PROSITE" id="PS50195"/>
    </source>
</evidence>
<dbReference type="CDD" id="cd12024">
    <property type="entry name" value="SH3_NoxO1_2"/>
    <property type="match status" value="1"/>
</dbReference>
<dbReference type="PANTHER" id="PTHR15706:SF10">
    <property type="entry name" value="NADPH OXIDASE ORGANIZER 1"/>
    <property type="match status" value="1"/>
</dbReference>
<dbReference type="Gene3D" id="2.30.30.40">
    <property type="entry name" value="SH3 Domains"/>
    <property type="match status" value="2"/>
</dbReference>
<evidence type="ECO:0000313" key="7">
    <source>
        <dbReference type="Proteomes" id="UP000646548"/>
    </source>
</evidence>
<feature type="domain" description="PX" evidence="5">
    <location>
        <begin position="118"/>
        <end position="243"/>
    </location>
</feature>
<feature type="domain" description="SH3" evidence="4">
    <location>
        <begin position="276"/>
        <end position="338"/>
    </location>
</feature>
<protein>
    <submittedName>
        <fullName evidence="6">NADPH oxidase organizer 1</fullName>
    </submittedName>
</protein>
<dbReference type="AlphaFoldDB" id="A0A834C9J8"/>
<organism evidence="6 7">
    <name type="scientific">Oryzias melastigma</name>
    <name type="common">Marine medaka</name>
    <dbReference type="NCBI Taxonomy" id="30732"/>
    <lineage>
        <taxon>Eukaryota</taxon>
        <taxon>Metazoa</taxon>
        <taxon>Chordata</taxon>
        <taxon>Craniata</taxon>
        <taxon>Vertebrata</taxon>
        <taxon>Euteleostomi</taxon>
        <taxon>Actinopterygii</taxon>
        <taxon>Neopterygii</taxon>
        <taxon>Teleostei</taxon>
        <taxon>Neoteleostei</taxon>
        <taxon>Acanthomorphata</taxon>
        <taxon>Ovalentaria</taxon>
        <taxon>Atherinomorphae</taxon>
        <taxon>Beloniformes</taxon>
        <taxon>Adrianichthyidae</taxon>
        <taxon>Oryziinae</taxon>
        <taxon>Oryzias</taxon>
    </lineage>
</organism>
<dbReference type="SMART" id="SM00312">
    <property type="entry name" value="PX"/>
    <property type="match status" value="1"/>
</dbReference>
<evidence type="ECO:0000313" key="6">
    <source>
        <dbReference type="EMBL" id="KAF6723639.1"/>
    </source>
</evidence>
<sequence>MGIHWHGFTQELHAHDHLINGWGEPLTAHAVLTLKEHLLQRNATNALAADAHVPAPAPDKWLLPSDDSSAPLVRSALYKERRARQGGQSAQRRQTDSRPTNHLQIRRTARERAMAEEQRSLISARVIGGVRRDTPRLKTFMVSVIWSDGSEIIIYRSFKDFKKFHDQLKKRFPNLTPFRKDDRMLPKFNGKARRSSLKQKGSKKSVRQMEFLESYCDKLLKRGPNVTQSLEVTRFFTPKDHDLEPDFTKNSVMIMVSDDGEQAGSRHFGGNVTHPFVTQTYRCVAPYETKDTKNRPFKVAVDEKLDVLIKDPAGWWLVESEDKRLAWFPAPYLEVLDGEDEDDDGYLGGTLYCAVRSYSTKKNDEVSLSIGSVVEVLRKSDDGWWLIRFSGKVGYIPAMYLQPYNNPRAGLHGLHSKIHTSTLNLSTIRDPVQSRMPRRDSPRQSSLDSNVPARVHKAKSLDVLSEPWLQVEEEAPTPDGRTRSMSGSDESMFSDFSSSSGSSSSLREEAQGEDDDRSSGSNSSGFAEPTGPRVPPRPKAEEILTRCTTMTRKAALATKTRLQIQPESIHSR</sequence>
<proteinExistence type="predicted"/>
<keyword evidence="1 2" id="KW-0728">SH3 domain</keyword>
<gene>
    <name evidence="6" type="ORF">FQA47_011764</name>
</gene>
<dbReference type="Proteomes" id="UP000646548">
    <property type="component" value="Unassembled WGS sequence"/>
</dbReference>
<dbReference type="SMART" id="SM00326">
    <property type="entry name" value="SH3"/>
    <property type="match status" value="2"/>
</dbReference>
<feature type="domain" description="SH3" evidence="4">
    <location>
        <begin position="347"/>
        <end position="406"/>
    </location>
</feature>
<dbReference type="Gene3D" id="3.30.1520.10">
    <property type="entry name" value="Phox-like domain"/>
    <property type="match status" value="1"/>
</dbReference>
<dbReference type="InterPro" id="IPR036871">
    <property type="entry name" value="PX_dom_sf"/>
</dbReference>
<evidence type="ECO:0000256" key="1">
    <source>
        <dbReference type="ARBA" id="ARBA00022443"/>
    </source>
</evidence>
<dbReference type="SUPFAM" id="SSF50044">
    <property type="entry name" value="SH3-domain"/>
    <property type="match status" value="2"/>
</dbReference>
<comment type="caution">
    <text evidence="6">The sequence shown here is derived from an EMBL/GenBank/DDBJ whole genome shotgun (WGS) entry which is preliminary data.</text>
</comment>
<dbReference type="GO" id="GO:0035091">
    <property type="term" value="F:phosphatidylinositol binding"/>
    <property type="evidence" value="ECO:0007669"/>
    <property type="project" value="InterPro"/>
</dbReference>
<dbReference type="PROSITE" id="PS50002">
    <property type="entry name" value="SH3"/>
    <property type="match status" value="2"/>
</dbReference>
<dbReference type="InterPro" id="IPR036028">
    <property type="entry name" value="SH3-like_dom_sf"/>
</dbReference>
<reference evidence="6" key="1">
    <citation type="journal article" name="BMC Genomics">
        <title>Long-read sequencing and de novo genome assembly of marine medaka (Oryzias melastigma).</title>
        <authorList>
            <person name="Liang P."/>
            <person name="Saqib H.S.A."/>
            <person name="Ni X."/>
            <person name="Shen Y."/>
        </authorList>
    </citation>
    <scope>NUCLEOTIDE SEQUENCE</scope>
    <source>
        <strain evidence="6">Bigg-433</strain>
    </source>
</reference>